<name>A0A850R221_9LACO</name>
<dbReference type="Pfam" id="PF08460">
    <property type="entry name" value="SH3_5"/>
    <property type="match status" value="1"/>
</dbReference>
<dbReference type="Gene3D" id="2.30.30.40">
    <property type="entry name" value="SH3 Domains"/>
    <property type="match status" value="2"/>
</dbReference>
<dbReference type="Proteomes" id="UP000563523">
    <property type="component" value="Unassembled WGS sequence"/>
</dbReference>
<dbReference type="AlphaFoldDB" id="A0A850R221"/>
<keyword evidence="3" id="KW-1185">Reference proteome</keyword>
<feature type="domain" description="SH3b" evidence="1">
    <location>
        <begin position="125"/>
        <end position="187"/>
    </location>
</feature>
<organism evidence="2 3">
    <name type="scientific">Bombilactobacillus apium</name>
    <dbReference type="NCBI Taxonomy" id="2675299"/>
    <lineage>
        <taxon>Bacteria</taxon>
        <taxon>Bacillati</taxon>
        <taxon>Bacillota</taxon>
        <taxon>Bacilli</taxon>
        <taxon>Lactobacillales</taxon>
        <taxon>Lactobacillaceae</taxon>
        <taxon>Bombilactobacillus</taxon>
    </lineage>
</organism>
<protein>
    <submittedName>
        <fullName evidence="2">SH3 domain-containing protein</fullName>
    </submittedName>
</protein>
<comment type="caution">
    <text evidence="2">The sequence shown here is derived from an EMBL/GenBank/DDBJ whole genome shotgun (WGS) entry which is preliminary data.</text>
</comment>
<dbReference type="EMBL" id="JABZEC010000003">
    <property type="protein sequence ID" value="NVY96400.1"/>
    <property type="molecule type" value="Genomic_DNA"/>
</dbReference>
<evidence type="ECO:0000313" key="3">
    <source>
        <dbReference type="Proteomes" id="UP000563523"/>
    </source>
</evidence>
<gene>
    <name evidence="2" type="ORF">HU830_04330</name>
</gene>
<dbReference type="InterPro" id="IPR003646">
    <property type="entry name" value="SH3-like_bac-type"/>
</dbReference>
<accession>A0A850R221</accession>
<evidence type="ECO:0000259" key="1">
    <source>
        <dbReference type="Pfam" id="PF08460"/>
    </source>
</evidence>
<dbReference type="RefSeq" id="WP_176942561.1">
    <property type="nucleotide sequence ID" value="NZ_JABZEC010000003.1"/>
</dbReference>
<proteinExistence type="predicted"/>
<evidence type="ECO:0000313" key="2">
    <source>
        <dbReference type="EMBL" id="NVY96400.1"/>
    </source>
</evidence>
<reference evidence="2 3" key="1">
    <citation type="submission" date="2020-06" db="EMBL/GenBank/DDBJ databases">
        <authorList>
            <person name="Kang J."/>
        </authorList>
    </citation>
    <scope>NUCLEOTIDE SEQUENCE [LARGE SCALE GENOMIC DNA]</scope>
    <source>
        <strain evidence="2 3">DCY120</strain>
    </source>
</reference>
<sequence length="190" mass="21422">MGSYSLSKNVSGKFKPLTATKFNTSKATDFHPEHTFLTTMNHNKSYRFVYPANIYSEPHLNAAIVGQFQTGETLYYQARIYARGQTWLKYYNVLGKFSYVALRDHLIMTTQVPAPRSLVASASRLPAAGSYQFLEPAAIRLAPSLQGKIVGYYHPGEQVFYQEQLQANGSTWLKYSTPLGQNCYVEIALE</sequence>